<dbReference type="SUPFAM" id="SSF51161">
    <property type="entry name" value="Trimeric LpxA-like enzymes"/>
    <property type="match status" value="1"/>
</dbReference>
<dbReference type="Proteomes" id="UP000198263">
    <property type="component" value="Unassembled WGS sequence"/>
</dbReference>
<evidence type="ECO:0000313" key="5">
    <source>
        <dbReference type="EMBL" id="SAL31651.1"/>
    </source>
</evidence>
<dbReference type="Gene3D" id="2.160.10.10">
    <property type="entry name" value="Hexapeptide repeat proteins"/>
    <property type="match status" value="1"/>
</dbReference>
<comment type="caution">
    <text evidence="5">The sequence shown here is derived from an EMBL/GenBank/DDBJ whole genome shotgun (WGS) entry which is preliminary data.</text>
</comment>
<keyword evidence="3" id="KW-0677">Repeat</keyword>
<evidence type="ECO:0000256" key="4">
    <source>
        <dbReference type="ARBA" id="ARBA00023315"/>
    </source>
</evidence>
<gene>
    <name evidence="5" type="ORF">AWB72_02803</name>
</gene>
<dbReference type="InterPro" id="IPR011004">
    <property type="entry name" value="Trimer_LpxA-like_sf"/>
</dbReference>
<evidence type="ECO:0000256" key="3">
    <source>
        <dbReference type="ARBA" id="ARBA00022737"/>
    </source>
</evidence>
<dbReference type="PROSITE" id="PS00101">
    <property type="entry name" value="HEXAPEP_TRANSFERASES"/>
    <property type="match status" value="1"/>
</dbReference>
<evidence type="ECO:0000256" key="1">
    <source>
        <dbReference type="ARBA" id="ARBA00007274"/>
    </source>
</evidence>
<sequence length="184" mass="19652">MKPLDLIRSDLYRYAGSSDTGTLVRKFISSEGFNYSVWFRLASARPHGFLGGLLKIILRRKQRQFGIIIPAGTQVGPGLFIGHFGNIVINETAVIGANCNLSQGVTIGSNDGKAATIGDNVYIGPNVCIVEHVIIGDSVTIGAGSVVTSNVPANVTVAGVPARVVSDDLARNREGRYVLRRWNA</sequence>
<evidence type="ECO:0000313" key="6">
    <source>
        <dbReference type="Proteomes" id="UP000198263"/>
    </source>
</evidence>
<dbReference type="InterPro" id="IPR001451">
    <property type="entry name" value="Hexapep"/>
</dbReference>
<dbReference type="PANTHER" id="PTHR42811">
    <property type="entry name" value="SERINE ACETYLTRANSFERASE"/>
    <property type="match status" value="1"/>
</dbReference>
<dbReference type="RefSeq" id="WP_040052611.1">
    <property type="nucleotide sequence ID" value="NZ_FCNV02000004.1"/>
</dbReference>
<dbReference type="GO" id="GO:0016746">
    <property type="term" value="F:acyltransferase activity"/>
    <property type="evidence" value="ECO:0007669"/>
    <property type="project" value="UniProtKB-KW"/>
</dbReference>
<evidence type="ECO:0000256" key="2">
    <source>
        <dbReference type="ARBA" id="ARBA00022679"/>
    </source>
</evidence>
<dbReference type="AlphaFoldDB" id="A0A658QXR7"/>
<dbReference type="Pfam" id="PF00132">
    <property type="entry name" value="Hexapep"/>
    <property type="match status" value="1"/>
</dbReference>
<keyword evidence="2 5" id="KW-0808">Transferase</keyword>
<keyword evidence="6" id="KW-1185">Reference proteome</keyword>
<dbReference type="CDD" id="cd03354">
    <property type="entry name" value="LbH_SAT"/>
    <property type="match status" value="1"/>
</dbReference>
<dbReference type="OrthoDB" id="8612290at2"/>
<accession>A0A658QXR7</accession>
<dbReference type="InterPro" id="IPR018357">
    <property type="entry name" value="Hexapep_transf_CS"/>
</dbReference>
<dbReference type="EMBL" id="FCNV02000004">
    <property type="protein sequence ID" value="SAL31651.1"/>
    <property type="molecule type" value="Genomic_DNA"/>
</dbReference>
<comment type="similarity">
    <text evidence="1">Belongs to the transferase hexapeptide repeat family.</text>
</comment>
<organism evidence="5 6">
    <name type="scientific">Caballeronia concitans</name>
    <dbReference type="NCBI Taxonomy" id="1777133"/>
    <lineage>
        <taxon>Bacteria</taxon>
        <taxon>Pseudomonadati</taxon>
        <taxon>Pseudomonadota</taxon>
        <taxon>Betaproteobacteria</taxon>
        <taxon>Burkholderiales</taxon>
        <taxon>Burkholderiaceae</taxon>
        <taxon>Caballeronia</taxon>
    </lineage>
</organism>
<protein>
    <submittedName>
        <fullName evidence="5">Serine O-acetyltransferase</fullName>
    </submittedName>
</protein>
<reference evidence="5 6" key="1">
    <citation type="submission" date="2016-01" db="EMBL/GenBank/DDBJ databases">
        <authorList>
            <person name="Peeters C."/>
        </authorList>
    </citation>
    <scope>NUCLEOTIDE SEQUENCE [LARGE SCALE GENOMIC DNA]</scope>
    <source>
        <strain evidence="5">LMG 29315</strain>
    </source>
</reference>
<proteinExistence type="inferred from homology"/>
<name>A0A658QXR7_9BURK</name>
<keyword evidence="4" id="KW-0012">Acyltransferase</keyword>
<dbReference type="InterPro" id="IPR045304">
    <property type="entry name" value="LbH_SAT"/>
</dbReference>